<accession>A0A9Q0BU38</accession>
<feature type="transmembrane region" description="Helical" evidence="13">
    <location>
        <begin position="734"/>
        <end position="758"/>
    </location>
</feature>
<name>A0A9Q0BU38_9MUSC</name>
<feature type="transmembrane region" description="Helical" evidence="13">
    <location>
        <begin position="664"/>
        <end position="682"/>
    </location>
</feature>
<evidence type="ECO:0000256" key="1">
    <source>
        <dbReference type="ARBA" id="ARBA00004651"/>
    </source>
</evidence>
<keyword evidence="3" id="KW-0716">Sensory transduction</keyword>
<feature type="transmembrane region" description="Helical" evidence="13">
    <location>
        <begin position="360"/>
        <end position="379"/>
    </location>
</feature>
<comment type="subunit">
    <text evidence="12">Interacts with Orco. Complexes exist early in the endomembrane system in olfactory sensory neurons (OSNs), coupling these complexes to the conserved ciliary trafficking pathway.</text>
</comment>
<keyword evidence="5" id="KW-0552">Olfaction</keyword>
<keyword evidence="9" id="KW-0807">Transducer</keyword>
<dbReference type="EMBL" id="JAMKOV010000001">
    <property type="protein sequence ID" value="KAI8043985.1"/>
    <property type="molecule type" value="Genomic_DNA"/>
</dbReference>
<keyword evidence="4 13" id="KW-0812">Transmembrane</keyword>
<evidence type="ECO:0000256" key="3">
    <source>
        <dbReference type="ARBA" id="ARBA00022606"/>
    </source>
</evidence>
<dbReference type="PANTHER" id="PTHR21137:SF37">
    <property type="entry name" value="ODORANT RECEPTOR 46A, ISOFORM B-RELATED"/>
    <property type="match status" value="1"/>
</dbReference>
<feature type="transmembrane region" description="Helical" evidence="13">
    <location>
        <begin position="76"/>
        <end position="94"/>
    </location>
</feature>
<comment type="subcellular location">
    <subcellularLocation>
        <location evidence="1">Cell membrane</location>
        <topology evidence="1">Multi-pass membrane protein</topology>
    </subcellularLocation>
</comment>
<evidence type="ECO:0000256" key="4">
    <source>
        <dbReference type="ARBA" id="ARBA00022692"/>
    </source>
</evidence>
<keyword evidence="15" id="KW-1185">Reference proteome</keyword>
<evidence type="ECO:0000313" key="14">
    <source>
        <dbReference type="EMBL" id="KAI8043985.1"/>
    </source>
</evidence>
<evidence type="ECO:0000256" key="12">
    <source>
        <dbReference type="ARBA" id="ARBA00038679"/>
    </source>
</evidence>
<evidence type="ECO:0000256" key="9">
    <source>
        <dbReference type="ARBA" id="ARBA00023224"/>
    </source>
</evidence>
<dbReference type="Proteomes" id="UP001059596">
    <property type="component" value="Chromosome 3R"/>
</dbReference>
<evidence type="ECO:0000256" key="2">
    <source>
        <dbReference type="ARBA" id="ARBA00022475"/>
    </source>
</evidence>
<dbReference type="PANTHER" id="PTHR21137">
    <property type="entry name" value="ODORANT RECEPTOR"/>
    <property type="match status" value="1"/>
</dbReference>
<feature type="transmembrane region" description="Helical" evidence="13">
    <location>
        <begin position="511"/>
        <end position="533"/>
    </location>
</feature>
<comment type="function">
    <text evidence="10">Odorant receptor which mediates acceptance or avoidance behavior, depending on its substrates. The odorant receptor repertoire encodes a large collection of odor stimuli that vary widely in identity, intensity, and duration. May form a complex with Orco to form odorant-sensing units, providing sensitive and prolonged odorant signaling and calcium permeability.</text>
</comment>
<dbReference type="InterPro" id="IPR004117">
    <property type="entry name" value="7tm6_olfct_rcpt"/>
</dbReference>
<keyword evidence="2" id="KW-1003">Cell membrane</keyword>
<evidence type="ECO:0000256" key="5">
    <source>
        <dbReference type="ARBA" id="ARBA00022725"/>
    </source>
</evidence>
<feature type="transmembrane region" description="Helical" evidence="13">
    <location>
        <begin position="257"/>
        <end position="279"/>
    </location>
</feature>
<feature type="transmembrane region" description="Helical" evidence="13">
    <location>
        <begin position="632"/>
        <end position="652"/>
    </location>
</feature>
<feature type="transmembrane region" description="Helical" evidence="13">
    <location>
        <begin position="46"/>
        <end position="64"/>
    </location>
</feature>
<evidence type="ECO:0000256" key="13">
    <source>
        <dbReference type="SAM" id="Phobius"/>
    </source>
</evidence>
<dbReference type="GO" id="GO:0004984">
    <property type="term" value="F:olfactory receptor activity"/>
    <property type="evidence" value="ECO:0007669"/>
    <property type="project" value="InterPro"/>
</dbReference>
<feature type="transmembrane region" description="Helical" evidence="13">
    <location>
        <begin position="193"/>
        <end position="216"/>
    </location>
</feature>
<dbReference type="GO" id="GO:0007165">
    <property type="term" value="P:signal transduction"/>
    <property type="evidence" value="ECO:0007669"/>
    <property type="project" value="UniProtKB-KW"/>
</dbReference>
<keyword evidence="8" id="KW-0675">Receptor</keyword>
<feature type="transmembrane region" description="Helical" evidence="13">
    <location>
        <begin position="422"/>
        <end position="440"/>
    </location>
</feature>
<comment type="similarity">
    <text evidence="11">Belongs to the insect chemoreceptor superfamily. Heteromeric odorant receptor channel (TC 1.A.69) family. Or2a subfamily.</text>
</comment>
<evidence type="ECO:0000256" key="6">
    <source>
        <dbReference type="ARBA" id="ARBA00022989"/>
    </source>
</evidence>
<evidence type="ECO:0000256" key="8">
    <source>
        <dbReference type="ARBA" id="ARBA00023170"/>
    </source>
</evidence>
<evidence type="ECO:0000313" key="15">
    <source>
        <dbReference type="Proteomes" id="UP001059596"/>
    </source>
</evidence>
<evidence type="ECO:0000256" key="10">
    <source>
        <dbReference type="ARBA" id="ARBA00037764"/>
    </source>
</evidence>
<dbReference type="AlphaFoldDB" id="A0A9Q0BU38"/>
<protein>
    <recommendedName>
        <fullName evidence="16">Odorant receptor 94b</fullName>
    </recommendedName>
</protein>
<keyword evidence="6 13" id="KW-1133">Transmembrane helix</keyword>
<proteinExistence type="inferred from homology"/>
<reference evidence="14" key="1">
    <citation type="journal article" date="2023" name="Genome Biol. Evol.">
        <title>Long-read-based Genome Assembly of Drosophila gunungcola Reveals Fewer Chemosensory Genes in Flower-breeding Species.</title>
        <authorList>
            <person name="Negi A."/>
            <person name="Liao B.Y."/>
            <person name="Yeh S.D."/>
        </authorList>
    </citation>
    <scope>NUCLEOTIDE SEQUENCE</scope>
    <source>
        <strain evidence="14">Sukarami</strain>
    </source>
</reference>
<keyword evidence="7 13" id="KW-0472">Membrane</keyword>
<feature type="transmembrane region" description="Helical" evidence="13">
    <location>
        <begin position="553"/>
        <end position="574"/>
    </location>
</feature>
<evidence type="ECO:0000256" key="11">
    <source>
        <dbReference type="ARBA" id="ARBA00037946"/>
    </source>
</evidence>
<dbReference type="GO" id="GO:0005549">
    <property type="term" value="F:odorant binding"/>
    <property type="evidence" value="ECO:0007669"/>
    <property type="project" value="InterPro"/>
</dbReference>
<gene>
    <name evidence="14" type="ORF">M5D96_000133</name>
</gene>
<feature type="transmembrane region" description="Helical" evidence="13">
    <location>
        <begin position="133"/>
        <end position="156"/>
    </location>
</feature>
<dbReference type="GO" id="GO:0005886">
    <property type="term" value="C:plasma membrane"/>
    <property type="evidence" value="ECO:0007669"/>
    <property type="project" value="UniProtKB-SubCell"/>
</dbReference>
<sequence length="762" mass="89992">MDSHKDRIESMRLILRVMQLCGLWPWSLRAGEEWTLSGFVKSNYRFLLHLPITFTFIALMWLEAFISSNLEQAGQVLYMSITEMALVIKILSIWHHRREAWRLMHELQHSPDYQFRNQEEVDFWRREQRFFKWFFYIYILISLGVVYSGCTGVLFLEDYELPFAYYVPFDWRNGGRYWFAYGYDMAGMTLTCISNITLDTLGCYFLFHISLLYRLLGLRLRALKNIGDDLYFGQELRGIFILHQSVRRLTLTCQKIVSPYILSQIILSALIICFSGYRLQHVGIRDNPGQFIAMLQFVSVMVLQIFLPCYYGNEITVHANQLTNEVYHTNWLQCGPPIRKFLNAYMEHLKRPVTIRAGNFFAVGLPIFVKVYTFQWVLIMESTNRLSAIQFLLVIQRWTGLLKWKNEEENGLLAWLQRIYPFVLHLPLTFTYIALMWYEALTSADFEAAGQILYMSITELALVTKLLNIWYRRNEAASLIHELQHDPAYKLRNVEEVQFWERNQRDFKRVFYWYMGGSLSVAAMGYISVFFQAEYELPFGYYVPFEWRTKERYFYAWGYNVLAMTLCCLSNVLLDTLGCYFMFQIASLFRLIGMRLRALQNAPEEKARPELRRIFQLHAKVRRLTRECEVLVSPYVLSQVVFSAFIICFSAYRLVHMGFKQRPGLFLTTVQFVAVMVVQIFLPCYYGNELTFHANSLTDSVFITNWLEYSVGTRKLLNCYMEFLKRPVKVRAGVFFEIGLPIFVKTINNAYSFFALLLKMSK</sequence>
<feature type="transmembrane region" description="Helical" evidence="13">
    <location>
        <begin position="291"/>
        <end position="311"/>
    </location>
</feature>
<evidence type="ECO:0008006" key="16">
    <source>
        <dbReference type="Google" id="ProtNLM"/>
    </source>
</evidence>
<evidence type="ECO:0000256" key="7">
    <source>
        <dbReference type="ARBA" id="ARBA00023136"/>
    </source>
</evidence>
<comment type="caution">
    <text evidence="14">The sequence shown here is derived from an EMBL/GenBank/DDBJ whole genome shotgun (WGS) entry which is preliminary data.</text>
</comment>
<organism evidence="14 15">
    <name type="scientific">Drosophila gunungcola</name>
    <name type="common">fruit fly</name>
    <dbReference type="NCBI Taxonomy" id="103775"/>
    <lineage>
        <taxon>Eukaryota</taxon>
        <taxon>Metazoa</taxon>
        <taxon>Ecdysozoa</taxon>
        <taxon>Arthropoda</taxon>
        <taxon>Hexapoda</taxon>
        <taxon>Insecta</taxon>
        <taxon>Pterygota</taxon>
        <taxon>Neoptera</taxon>
        <taxon>Endopterygota</taxon>
        <taxon>Diptera</taxon>
        <taxon>Brachycera</taxon>
        <taxon>Muscomorpha</taxon>
        <taxon>Ephydroidea</taxon>
        <taxon>Drosophilidae</taxon>
        <taxon>Drosophila</taxon>
        <taxon>Sophophora</taxon>
    </lineage>
</organism>
<dbReference type="Pfam" id="PF02949">
    <property type="entry name" value="7tm_6"/>
    <property type="match status" value="2"/>
</dbReference>